<reference evidence="3 4" key="1">
    <citation type="submission" date="2020-07" db="EMBL/GenBank/DDBJ databases">
        <title>Genomic Encyclopedia of Type Strains, Phase IV (KMG-IV): sequencing the most valuable type-strain genomes for metagenomic binning, comparative biology and taxonomic classification.</title>
        <authorList>
            <person name="Goeker M."/>
        </authorList>
    </citation>
    <scope>NUCLEOTIDE SEQUENCE [LARGE SCALE GENOMIC DNA]</scope>
    <source>
        <strain evidence="3 4">DSM 25220</strain>
    </source>
</reference>
<comment type="caution">
    <text evidence="3">The sequence shown here is derived from an EMBL/GenBank/DDBJ whole genome shotgun (WGS) entry which is preliminary data.</text>
</comment>
<dbReference type="AlphaFoldDB" id="A0A7V9YWP5"/>
<dbReference type="PANTHER" id="PTHR36442:SF1">
    <property type="entry name" value="CYCLIC-DI-AMP PHOSPHODIESTERASE PGPH"/>
    <property type="match status" value="1"/>
</dbReference>
<evidence type="ECO:0000313" key="3">
    <source>
        <dbReference type="EMBL" id="MBA2869849.1"/>
    </source>
</evidence>
<dbReference type="SUPFAM" id="SSF109604">
    <property type="entry name" value="HD-domain/PDEase-like"/>
    <property type="match status" value="1"/>
</dbReference>
<dbReference type="InterPro" id="IPR011624">
    <property type="entry name" value="Metal-dep_PHydrolase_7TM_extra"/>
</dbReference>
<dbReference type="SMART" id="SM00471">
    <property type="entry name" value="HDc"/>
    <property type="match status" value="1"/>
</dbReference>
<protein>
    <recommendedName>
        <fullName evidence="2">HD/PDEase domain-containing protein</fullName>
    </recommendedName>
</protein>
<dbReference type="InterPro" id="IPR006674">
    <property type="entry name" value="HD_domain"/>
</dbReference>
<feature type="transmembrane region" description="Helical" evidence="1">
    <location>
        <begin position="376"/>
        <end position="393"/>
    </location>
</feature>
<evidence type="ECO:0000256" key="1">
    <source>
        <dbReference type="SAM" id="Phobius"/>
    </source>
</evidence>
<feature type="domain" description="HD/PDEase" evidence="2">
    <location>
        <begin position="487"/>
        <end position="641"/>
    </location>
</feature>
<feature type="transmembrane region" description="Helical" evidence="1">
    <location>
        <begin position="299"/>
        <end position="317"/>
    </location>
</feature>
<evidence type="ECO:0000313" key="4">
    <source>
        <dbReference type="Proteomes" id="UP000580891"/>
    </source>
</evidence>
<dbReference type="Pfam" id="PF07697">
    <property type="entry name" value="7TMR-HDED"/>
    <property type="match status" value="1"/>
</dbReference>
<keyword evidence="1" id="KW-0472">Membrane</keyword>
<keyword evidence="1" id="KW-0812">Transmembrane</keyword>
<dbReference type="RefSeq" id="WP_409994103.1">
    <property type="nucleotide sequence ID" value="NZ_JACDUU010000001.1"/>
</dbReference>
<dbReference type="NCBIfam" id="TIGR00277">
    <property type="entry name" value="HDIG"/>
    <property type="match status" value="1"/>
</dbReference>
<dbReference type="EMBL" id="JACDUU010000001">
    <property type="protein sequence ID" value="MBA2869849.1"/>
    <property type="molecule type" value="Genomic_DNA"/>
</dbReference>
<dbReference type="Pfam" id="PF01966">
    <property type="entry name" value="HD"/>
    <property type="match status" value="1"/>
</dbReference>
<dbReference type="Proteomes" id="UP000580891">
    <property type="component" value="Unassembled WGS sequence"/>
</dbReference>
<dbReference type="PANTHER" id="PTHR36442">
    <property type="entry name" value="CYCLIC-DI-AMP PHOSPHODIESTERASE PGPH"/>
    <property type="match status" value="1"/>
</dbReference>
<feature type="transmembrane region" description="Helical" evidence="1">
    <location>
        <begin position="435"/>
        <end position="458"/>
    </location>
</feature>
<dbReference type="InterPro" id="IPR052722">
    <property type="entry name" value="PgpH_phosphodiesterase"/>
</dbReference>
<proteinExistence type="predicted"/>
<dbReference type="InterPro" id="IPR003607">
    <property type="entry name" value="HD/PDEase_dom"/>
</dbReference>
<gene>
    <name evidence="3" type="ORF">HNQ85_000107</name>
</gene>
<dbReference type="InterPro" id="IPR006675">
    <property type="entry name" value="HDIG_dom"/>
</dbReference>
<dbReference type="InterPro" id="IPR011621">
    <property type="entry name" value="Metal-dep_PHydrolase_7TM_intra"/>
</dbReference>
<name>A0A7V9YWP5_9BACL</name>
<evidence type="ECO:0000259" key="2">
    <source>
        <dbReference type="SMART" id="SM00471"/>
    </source>
</evidence>
<feature type="transmembrane region" description="Helical" evidence="1">
    <location>
        <begin position="269"/>
        <end position="287"/>
    </location>
</feature>
<dbReference type="Pfam" id="PF07698">
    <property type="entry name" value="7TM-7TMR_HD"/>
    <property type="match status" value="1"/>
</dbReference>
<sequence>MKRIGSAVKNMKHARFLPYTMFGLLALLTFVLLYHHVKPEQYNIQLFEISKETIRSPITIEDEEKTEKMRREAADRVADVYTLKKEYAENRVDLISSIFNTISEVQEETETSTTHLEKLQKLKEKLPSDLYTHLSETQWNSLLTAEPSNLQLAKEATVTAVNTIMSERITSKDLDYAKMRVGNELKYVIVNNKLKDAVVQLARYAIIPNVIYDKAATEEKRRQAMDEVKPVKILQGQIIVEEGQFITNEIYKQLKLVGLLESEKTIQPFIGLGIFVILLLTPILYYFWRFKPENHHRNVYLFVYVTIFTITLIMMKLISLLQEIDLTDVAYVVPVAVGTILIRILFNEQLAVVTNIVYAICGSIMFNEGITGTFNYSAGVYLLASGLAGAVFLNKQLQKAKVLQAGLFVSLVNTVMIIAIVFMNNGHYSLIEIGIFVMMAIISGIFSSVLTIGLLPFLEAGFGILSSMKLIELSNPNHPLLRKILTESPGTYHHSLMVANLSEGACEAIGANGLLARVAAYYHDIGKTKRPRYFIENQIGDNPHDHLSPQLSKNIIIAHVADGVAMLKKHKMPKEIIDIAEQHHGTTLLKYFYHKAKQQSGYVSEEEFRYPGPKPQTKEAAIISIADSVEAAVRSLSNPSQEKIEKVVRGIIADRLQDNQFNECNITLKELELVAQSLCETLNGVFHSRIEYPEIRKEKVKQA</sequence>
<feature type="transmembrane region" description="Helical" evidence="1">
    <location>
        <begin position="405"/>
        <end position="423"/>
    </location>
</feature>
<organism evidence="3 4">
    <name type="scientific">[Anoxybacillus] calidus</name>
    <dbReference type="NCBI Taxonomy" id="575178"/>
    <lineage>
        <taxon>Bacteria</taxon>
        <taxon>Bacillati</taxon>
        <taxon>Bacillota</taxon>
        <taxon>Bacilli</taxon>
        <taxon>Bacillales</taxon>
        <taxon>Anoxybacillaceae</taxon>
        <taxon>Paranoxybacillus</taxon>
    </lineage>
</organism>
<dbReference type="CDD" id="cd00077">
    <property type="entry name" value="HDc"/>
    <property type="match status" value="1"/>
</dbReference>
<keyword evidence="1" id="KW-1133">Transmembrane helix</keyword>
<keyword evidence="4" id="KW-1185">Reference proteome</keyword>
<accession>A0A7V9YWP5</accession>
<dbReference type="Gene3D" id="1.10.3210.10">
    <property type="entry name" value="Hypothetical protein af1432"/>
    <property type="match status" value="1"/>
</dbReference>